<evidence type="ECO:0000256" key="1">
    <source>
        <dbReference type="SAM" id="MobiDB-lite"/>
    </source>
</evidence>
<gene>
    <name evidence="2" type="ORF">A3C16_00175</name>
</gene>
<feature type="compositionally biased region" description="Low complexity" evidence="1">
    <location>
        <begin position="262"/>
        <end position="271"/>
    </location>
</feature>
<reference evidence="2 3" key="1">
    <citation type="journal article" date="2016" name="Nat. Commun.">
        <title>Thousands of microbial genomes shed light on interconnected biogeochemical processes in an aquifer system.</title>
        <authorList>
            <person name="Anantharaman K."/>
            <person name="Brown C.T."/>
            <person name="Hug L.A."/>
            <person name="Sharon I."/>
            <person name="Castelle C.J."/>
            <person name="Probst A.J."/>
            <person name="Thomas B.C."/>
            <person name="Singh A."/>
            <person name="Wilkins M.J."/>
            <person name="Karaoz U."/>
            <person name="Brodie E.L."/>
            <person name="Williams K.H."/>
            <person name="Hubbard S.S."/>
            <person name="Banfield J.F."/>
        </authorList>
    </citation>
    <scope>NUCLEOTIDE SEQUENCE [LARGE SCALE GENOMIC DNA]</scope>
</reference>
<organism evidence="2 3">
    <name type="scientific">Candidatus Sungbacteria bacterium RIFCSPHIGHO2_02_FULL_51_29</name>
    <dbReference type="NCBI Taxonomy" id="1802273"/>
    <lineage>
        <taxon>Bacteria</taxon>
        <taxon>Candidatus Sungiibacteriota</taxon>
    </lineage>
</organism>
<feature type="compositionally biased region" description="Basic and acidic residues" evidence="1">
    <location>
        <begin position="287"/>
        <end position="301"/>
    </location>
</feature>
<feature type="region of interest" description="Disordered" evidence="1">
    <location>
        <begin position="117"/>
        <end position="320"/>
    </location>
</feature>
<feature type="compositionally biased region" description="Basic and acidic residues" evidence="1">
    <location>
        <begin position="335"/>
        <end position="357"/>
    </location>
</feature>
<name>A0A1G2KV71_9BACT</name>
<proteinExistence type="predicted"/>
<dbReference type="EMBL" id="MHQL01000021">
    <property type="protein sequence ID" value="OHA03064.1"/>
    <property type="molecule type" value="Genomic_DNA"/>
</dbReference>
<accession>A0A1G2KV71</accession>
<sequence length="357" mass="38755">MEPVDTKKIQDEAVQRFNTLPQDVKDAMMSVSTSEIIYETGRKFGLNIEKTGLLAKQVGFVMLGMLPARDFIRDMIKILGVDPKTAQGLAADINHRIFLPIRENLKKIHGVAFNEDVSRQPQDMPQKPLDAPQASVTPHTPHTQEASTLRPVSASHAPAAPEAILPKPETQPAPTTQQFQAPPPQKIGEAKSGLAQPPIAPKPPALSSLQKDIERVLAPLEDARPTIRVPAPERPEEAPPIHAVPAQQRTSASPQPDKVAFPQSSTTQTTPKPLFSSSPAIFPSATEKQKEPVITKPEERAIAAPSLPPPTGEAPKIKQPIASALSQVLQPKAEGALHDRIKDRSSYKADPYREPVE</sequence>
<dbReference type="AlphaFoldDB" id="A0A1G2KV71"/>
<feature type="region of interest" description="Disordered" evidence="1">
    <location>
        <begin position="333"/>
        <end position="357"/>
    </location>
</feature>
<evidence type="ECO:0000313" key="2">
    <source>
        <dbReference type="EMBL" id="OHA03064.1"/>
    </source>
</evidence>
<feature type="compositionally biased region" description="Low complexity" evidence="1">
    <location>
        <begin position="166"/>
        <end position="180"/>
    </location>
</feature>
<dbReference type="Proteomes" id="UP000177811">
    <property type="component" value="Unassembled WGS sequence"/>
</dbReference>
<protein>
    <submittedName>
        <fullName evidence="2">Uncharacterized protein</fullName>
    </submittedName>
</protein>
<evidence type="ECO:0000313" key="3">
    <source>
        <dbReference type="Proteomes" id="UP000177811"/>
    </source>
</evidence>
<comment type="caution">
    <text evidence="2">The sequence shown here is derived from an EMBL/GenBank/DDBJ whole genome shotgun (WGS) entry which is preliminary data.</text>
</comment>
<feature type="compositionally biased region" description="Basic and acidic residues" evidence="1">
    <location>
        <begin position="211"/>
        <end position="239"/>
    </location>
</feature>
<feature type="compositionally biased region" description="Polar residues" evidence="1">
    <location>
        <begin position="134"/>
        <end position="147"/>
    </location>
</feature>